<sequence>MNRTEITDAQWQRLVEQFGPELLHEHEELIPVLLRYIEADR</sequence>
<dbReference type="RefSeq" id="WP_022716423.1">
    <property type="nucleotide sequence ID" value="NZ_ATTQ01000010.1"/>
</dbReference>
<evidence type="ECO:0000313" key="1">
    <source>
        <dbReference type="EMBL" id="TVZ64880.1"/>
    </source>
</evidence>
<protein>
    <submittedName>
        <fullName evidence="1">Uncharacterized protein</fullName>
    </submittedName>
</protein>
<organism evidence="1 2">
    <name type="scientific">Rhizobium mongolense USDA 1844</name>
    <dbReference type="NCBI Taxonomy" id="1079460"/>
    <lineage>
        <taxon>Bacteria</taxon>
        <taxon>Pseudomonadati</taxon>
        <taxon>Pseudomonadota</taxon>
        <taxon>Alphaproteobacteria</taxon>
        <taxon>Hyphomicrobiales</taxon>
        <taxon>Rhizobiaceae</taxon>
        <taxon>Rhizobium/Agrobacterium group</taxon>
        <taxon>Rhizobium</taxon>
    </lineage>
</organism>
<reference evidence="1 2" key="1">
    <citation type="submission" date="2019-06" db="EMBL/GenBank/DDBJ databases">
        <title>Pac Bio to generate improved reference genome sequences for organisms with transposon mutant libraries (support for FEBA project).</title>
        <authorList>
            <person name="Blow M."/>
        </authorList>
    </citation>
    <scope>NUCLEOTIDE SEQUENCE [LARGE SCALE GENOMIC DNA]</scope>
    <source>
        <strain evidence="1 2">USDA 1844</strain>
    </source>
</reference>
<dbReference type="Proteomes" id="UP000319824">
    <property type="component" value="Unassembled WGS sequence"/>
</dbReference>
<dbReference type="EMBL" id="VISO01000003">
    <property type="protein sequence ID" value="TVZ64880.1"/>
    <property type="molecule type" value="Genomic_DNA"/>
</dbReference>
<accession>A0A559SRA3</accession>
<gene>
    <name evidence="1" type="ORF">BCL32_5153</name>
</gene>
<dbReference type="AlphaFoldDB" id="A0A559SRA3"/>
<evidence type="ECO:0000313" key="2">
    <source>
        <dbReference type="Proteomes" id="UP000319824"/>
    </source>
</evidence>
<name>A0A559SRA3_9HYPH</name>
<proteinExistence type="predicted"/>
<comment type="caution">
    <text evidence="1">The sequence shown here is derived from an EMBL/GenBank/DDBJ whole genome shotgun (WGS) entry which is preliminary data.</text>
</comment>